<evidence type="ECO:0000313" key="3">
    <source>
        <dbReference type="Proteomes" id="UP001595604"/>
    </source>
</evidence>
<reference evidence="3" key="1">
    <citation type="journal article" date="2019" name="Int. J. Syst. Evol. Microbiol.">
        <title>The Global Catalogue of Microorganisms (GCM) 10K type strain sequencing project: providing services to taxonomists for standard genome sequencing and annotation.</title>
        <authorList>
            <consortium name="The Broad Institute Genomics Platform"/>
            <consortium name="The Broad Institute Genome Sequencing Center for Infectious Disease"/>
            <person name="Wu L."/>
            <person name="Ma J."/>
        </authorList>
    </citation>
    <scope>NUCLEOTIDE SEQUENCE [LARGE SCALE GENOMIC DNA]</scope>
    <source>
        <strain evidence="3">KCTC 42984</strain>
    </source>
</reference>
<dbReference type="RefSeq" id="WP_379510409.1">
    <property type="nucleotide sequence ID" value="NZ_JBHRTQ010000010.1"/>
</dbReference>
<protein>
    <submittedName>
        <fullName evidence="2">DUF2779 domain-containing protein</fullName>
    </submittedName>
</protein>
<dbReference type="EMBL" id="JBHRTQ010000010">
    <property type="protein sequence ID" value="MFC3175034.1"/>
    <property type="molecule type" value="Genomic_DNA"/>
</dbReference>
<name>A0ABV7IU00_9SPHN</name>
<dbReference type="Proteomes" id="UP001595604">
    <property type="component" value="Unassembled WGS sequence"/>
</dbReference>
<dbReference type="InterPro" id="IPR021301">
    <property type="entry name" value="DUF2779"/>
</dbReference>
<evidence type="ECO:0000313" key="2">
    <source>
        <dbReference type="EMBL" id="MFC3175034.1"/>
    </source>
</evidence>
<feature type="domain" description="DUF2779" evidence="1">
    <location>
        <begin position="300"/>
        <end position="422"/>
    </location>
</feature>
<organism evidence="2 3">
    <name type="scientific">Novosphingobium bradum</name>
    <dbReference type="NCBI Taxonomy" id="1737444"/>
    <lineage>
        <taxon>Bacteria</taxon>
        <taxon>Pseudomonadati</taxon>
        <taxon>Pseudomonadota</taxon>
        <taxon>Alphaproteobacteria</taxon>
        <taxon>Sphingomonadales</taxon>
        <taxon>Sphingomonadaceae</taxon>
        <taxon>Novosphingobium</taxon>
    </lineage>
</organism>
<keyword evidence="3" id="KW-1185">Reference proteome</keyword>
<sequence>MTIRPVRRFGLSKSRITAFEQCPRRLWLMIHNPAAAEQDAGAEARFATGHSVGDLACALLPGGVMIEAEPDLGAALTRTAALVAARGPEPLFEATFQHDGVLVRADILIPEGRKGWRMAEVKSSTGPKDYHLGDLATQVWVMEEAGLTLAGAAIRHIETGFVLEREGDYAGLFADAELLGEARGIARHRPEVVAEARAMLAADEPVRDMGDHCTSPFACEFAAWCAKGQPQGPDWPVTILPYGGGKKWLAQGIDDLLALDEAALSGKHARMLAATRDDRPFHDGPGARAAMTDWGHPRAFLDFETINPAIPRWIGTRPYQQVPFQFSLHLESADGAMTHHEFLCADGSDPRGRCAEALVAAIPPEATVIAYNAAFEKRVLRELARDVPDLAAPLLAMEARTVDLLPVAREHWYHRDQRGSWSIKAVLPTLSALGYEGLEVKDGGGAQDAWLEAVDPACAPDRRWALEEQLKAYCALDTLAMVAVLRGLAGEGPGA</sequence>
<evidence type="ECO:0000259" key="1">
    <source>
        <dbReference type="Pfam" id="PF11074"/>
    </source>
</evidence>
<proteinExistence type="predicted"/>
<dbReference type="Pfam" id="PF11074">
    <property type="entry name" value="DUF2779"/>
    <property type="match status" value="1"/>
</dbReference>
<comment type="caution">
    <text evidence="2">The sequence shown here is derived from an EMBL/GenBank/DDBJ whole genome shotgun (WGS) entry which is preliminary data.</text>
</comment>
<accession>A0ABV7IU00</accession>
<gene>
    <name evidence="2" type="ORF">ACFOD9_12310</name>
</gene>